<evidence type="ECO:0008006" key="3">
    <source>
        <dbReference type="Google" id="ProtNLM"/>
    </source>
</evidence>
<dbReference type="SUPFAM" id="SSF140453">
    <property type="entry name" value="EsxAB dimer-like"/>
    <property type="match status" value="1"/>
</dbReference>
<dbReference type="AlphaFoldDB" id="A0A2T0GTP7"/>
<accession>A0A2T0GTP7</accession>
<dbReference type="STRING" id="1050202.GCA_000384035_03882"/>
<dbReference type="Gene3D" id="1.10.287.1060">
    <property type="entry name" value="ESAT-6-like"/>
    <property type="match status" value="1"/>
</dbReference>
<dbReference type="InterPro" id="IPR036689">
    <property type="entry name" value="ESAT-6-like_sf"/>
</dbReference>
<protein>
    <recommendedName>
        <fullName evidence="3">WXG100 family type VII secretion target</fullName>
    </recommendedName>
</protein>
<evidence type="ECO:0000313" key="2">
    <source>
        <dbReference type="Proteomes" id="UP000239352"/>
    </source>
</evidence>
<proteinExistence type="predicted"/>
<dbReference type="InParanoid" id="A0A2T0GTP7"/>
<sequence>MEPTSTDPIPDLAENVIGVSQYISLSYWIGWAAEQVCGTNPWLWIGEQIGGDWEKVQKAGVALENLRDFNADFAGELKSAFDDVSHDWSGVAADNAETYFTSLAESIRQQQDTLDDLAGQFKDMAVGMYETANAIKGFLEMLLDFLIAIALEAAAAAASSYTVIGPILSGAAMVATISKAMGVWGQALEAHTIAWNSVQATTGLVAGYASALQDIDKHSLPEGDYDHPGV</sequence>
<organism evidence="1 2">
    <name type="scientific">Actinopolyspora mortivallis</name>
    <dbReference type="NCBI Taxonomy" id="33906"/>
    <lineage>
        <taxon>Bacteria</taxon>
        <taxon>Bacillati</taxon>
        <taxon>Actinomycetota</taxon>
        <taxon>Actinomycetes</taxon>
        <taxon>Actinopolysporales</taxon>
        <taxon>Actinopolysporaceae</taxon>
        <taxon>Actinopolyspora</taxon>
    </lineage>
</organism>
<name>A0A2T0GTP7_ACTMO</name>
<dbReference type="EMBL" id="PVSR01000031">
    <property type="protein sequence ID" value="PRW62496.1"/>
    <property type="molecule type" value="Genomic_DNA"/>
</dbReference>
<dbReference type="Proteomes" id="UP000239352">
    <property type="component" value="Unassembled WGS sequence"/>
</dbReference>
<reference evidence="1 2" key="1">
    <citation type="submission" date="2018-03" db="EMBL/GenBank/DDBJ databases">
        <title>Actinopolyspora mortivallis from Sahara, screening for active biomolecules.</title>
        <authorList>
            <person name="Selama O."/>
            <person name="Wellington E.M.H."/>
            <person name="Hacene H."/>
        </authorList>
    </citation>
    <scope>NUCLEOTIDE SEQUENCE [LARGE SCALE GENOMIC DNA]</scope>
    <source>
        <strain evidence="1 2">M5A</strain>
    </source>
</reference>
<evidence type="ECO:0000313" key="1">
    <source>
        <dbReference type="EMBL" id="PRW62496.1"/>
    </source>
</evidence>
<gene>
    <name evidence="1" type="ORF">CEP50_15270</name>
</gene>
<keyword evidence="2" id="KW-1185">Reference proteome</keyword>
<comment type="caution">
    <text evidence="1">The sequence shown here is derived from an EMBL/GenBank/DDBJ whole genome shotgun (WGS) entry which is preliminary data.</text>
</comment>